<gene>
    <name evidence="2" type="ORF">IAA97_03805</name>
</gene>
<sequence>MLRILLMAIAVLLTSCEVPRGESKVIFISAALDYGAPESVNALDNPPEDQRVLSEQIEALAEASGDVYEEYLFLEKNGTRTLNGVEMNWNHDDIIRVLYAIDTISSDLIIFHYSGHGDDDGNLVTDIDTEYRLSPALLLETMENIDGKKCIFLDSCFSGKFVEEIGYMHEGEVYKNGMLSSENLINALGPSLAISISGGNSRENGIWVLSAASESQSSFDKWESGEVRQEDFGAFSYYLATALGYDMEEDRPSLPPEGSRITFYSLFQEIKEEMDKELWMRATPQKTLSEYDIELFTI</sequence>
<dbReference type="EMBL" id="JADIMT010000051">
    <property type="protein sequence ID" value="MBO8436084.1"/>
    <property type="molecule type" value="Genomic_DNA"/>
</dbReference>
<dbReference type="PROSITE" id="PS51257">
    <property type="entry name" value="PROKAR_LIPOPROTEIN"/>
    <property type="match status" value="1"/>
</dbReference>
<dbReference type="AlphaFoldDB" id="A0A9D9H4Y9"/>
<dbReference type="Gene3D" id="3.40.50.1460">
    <property type="match status" value="1"/>
</dbReference>
<evidence type="ECO:0000313" key="3">
    <source>
        <dbReference type="Proteomes" id="UP000823615"/>
    </source>
</evidence>
<name>A0A9D9H4Y9_9SPIO</name>
<accession>A0A9D9H4Y9</accession>
<dbReference type="GO" id="GO:0006508">
    <property type="term" value="P:proteolysis"/>
    <property type="evidence" value="ECO:0007669"/>
    <property type="project" value="InterPro"/>
</dbReference>
<reference evidence="2" key="1">
    <citation type="submission" date="2020-10" db="EMBL/GenBank/DDBJ databases">
        <authorList>
            <person name="Gilroy R."/>
        </authorList>
    </citation>
    <scope>NUCLEOTIDE SEQUENCE</scope>
    <source>
        <strain evidence="2">7293</strain>
    </source>
</reference>
<protein>
    <submittedName>
        <fullName evidence="2">Caspase family protein</fullName>
    </submittedName>
</protein>
<reference evidence="2" key="2">
    <citation type="journal article" date="2021" name="PeerJ">
        <title>Extensive microbial diversity within the chicken gut microbiome revealed by metagenomics and culture.</title>
        <authorList>
            <person name="Gilroy R."/>
            <person name="Ravi A."/>
            <person name="Getino M."/>
            <person name="Pursley I."/>
            <person name="Horton D.L."/>
            <person name="Alikhan N.F."/>
            <person name="Baker D."/>
            <person name="Gharbi K."/>
            <person name="Hall N."/>
            <person name="Watson M."/>
            <person name="Adriaenssens E.M."/>
            <person name="Foster-Nyarko E."/>
            <person name="Jarju S."/>
            <person name="Secka A."/>
            <person name="Antonio M."/>
            <person name="Oren A."/>
            <person name="Chaudhuri R.R."/>
            <person name="La Ragione R."/>
            <person name="Hildebrand F."/>
            <person name="Pallen M.J."/>
        </authorList>
    </citation>
    <scope>NUCLEOTIDE SEQUENCE</scope>
    <source>
        <strain evidence="2">7293</strain>
    </source>
</reference>
<dbReference type="InterPro" id="IPR011600">
    <property type="entry name" value="Pept_C14_caspase"/>
</dbReference>
<dbReference type="GO" id="GO:0004197">
    <property type="term" value="F:cysteine-type endopeptidase activity"/>
    <property type="evidence" value="ECO:0007669"/>
    <property type="project" value="InterPro"/>
</dbReference>
<organism evidence="2 3">
    <name type="scientific">Candidatus Ornithospirochaeta stercoripullorum</name>
    <dbReference type="NCBI Taxonomy" id="2840899"/>
    <lineage>
        <taxon>Bacteria</taxon>
        <taxon>Pseudomonadati</taxon>
        <taxon>Spirochaetota</taxon>
        <taxon>Spirochaetia</taxon>
        <taxon>Spirochaetales</taxon>
        <taxon>Spirochaetaceae</taxon>
        <taxon>Spirochaetaceae incertae sedis</taxon>
        <taxon>Candidatus Ornithospirochaeta</taxon>
    </lineage>
</organism>
<evidence type="ECO:0000313" key="2">
    <source>
        <dbReference type="EMBL" id="MBO8436084.1"/>
    </source>
</evidence>
<comment type="caution">
    <text evidence="2">The sequence shown here is derived from an EMBL/GenBank/DDBJ whole genome shotgun (WGS) entry which is preliminary data.</text>
</comment>
<dbReference type="Pfam" id="PF00656">
    <property type="entry name" value="Peptidase_C14"/>
    <property type="match status" value="1"/>
</dbReference>
<dbReference type="Proteomes" id="UP000823615">
    <property type="component" value="Unassembled WGS sequence"/>
</dbReference>
<evidence type="ECO:0000259" key="1">
    <source>
        <dbReference type="Pfam" id="PF00656"/>
    </source>
</evidence>
<proteinExistence type="predicted"/>
<feature type="domain" description="Peptidase C14 caspase" evidence="1">
    <location>
        <begin position="101"/>
        <end position="275"/>
    </location>
</feature>